<dbReference type="InterPro" id="IPR003959">
    <property type="entry name" value="ATPase_AAA_core"/>
</dbReference>
<dbReference type="Pfam" id="PF00004">
    <property type="entry name" value="AAA"/>
    <property type="match status" value="1"/>
</dbReference>
<dbReference type="SUPFAM" id="SSF52540">
    <property type="entry name" value="P-loop containing nucleoside triphosphate hydrolases"/>
    <property type="match status" value="1"/>
</dbReference>
<dbReference type="Gene3D" id="3.40.50.300">
    <property type="entry name" value="P-loop containing nucleotide triphosphate hydrolases"/>
    <property type="match status" value="1"/>
</dbReference>
<feature type="compositionally biased region" description="Polar residues" evidence="1">
    <location>
        <begin position="1174"/>
        <end position="1190"/>
    </location>
</feature>
<feature type="region of interest" description="Disordered" evidence="1">
    <location>
        <begin position="66"/>
        <end position="185"/>
    </location>
</feature>
<dbReference type="GO" id="GO:0016887">
    <property type="term" value="F:ATP hydrolysis activity"/>
    <property type="evidence" value="ECO:0007669"/>
    <property type="project" value="InterPro"/>
</dbReference>
<protein>
    <recommendedName>
        <fullName evidence="2">AAA+ ATPase domain-containing protein</fullName>
    </recommendedName>
</protein>
<organism evidence="3 4">
    <name type="scientific">Aureobasidium pullulans</name>
    <name type="common">Black yeast</name>
    <name type="synonym">Pullularia pullulans</name>
    <dbReference type="NCBI Taxonomy" id="5580"/>
    <lineage>
        <taxon>Eukaryota</taxon>
        <taxon>Fungi</taxon>
        <taxon>Dikarya</taxon>
        <taxon>Ascomycota</taxon>
        <taxon>Pezizomycotina</taxon>
        <taxon>Dothideomycetes</taxon>
        <taxon>Dothideomycetidae</taxon>
        <taxon>Dothideales</taxon>
        <taxon>Saccotheciaceae</taxon>
        <taxon>Aureobasidium</taxon>
    </lineage>
</organism>
<evidence type="ECO:0000313" key="4">
    <source>
        <dbReference type="Proteomes" id="UP000308802"/>
    </source>
</evidence>
<evidence type="ECO:0000313" key="3">
    <source>
        <dbReference type="EMBL" id="THW63370.1"/>
    </source>
</evidence>
<feature type="region of interest" description="Disordered" evidence="1">
    <location>
        <begin position="1"/>
        <end position="54"/>
    </location>
</feature>
<dbReference type="CDD" id="cd19481">
    <property type="entry name" value="RecA-like_protease"/>
    <property type="match status" value="1"/>
</dbReference>
<dbReference type="EMBL" id="QZAO01000569">
    <property type="protein sequence ID" value="THW63370.1"/>
    <property type="molecule type" value="Genomic_DNA"/>
</dbReference>
<dbReference type="InterPro" id="IPR054289">
    <property type="entry name" value="DUF7025"/>
</dbReference>
<evidence type="ECO:0000259" key="2">
    <source>
        <dbReference type="SMART" id="SM00382"/>
    </source>
</evidence>
<feature type="region of interest" description="Disordered" evidence="1">
    <location>
        <begin position="1089"/>
        <end position="1119"/>
    </location>
</feature>
<proteinExistence type="predicted"/>
<sequence>MAVDTQPCSMAEALNKRKPPPRPLKRSSLSGNQVLLVDDGLPHESYQSSEPDMIQNLDNVVQVSDPRRQAMGPILQPKHDMTELIKADDTPLEAIHSKHGAEGSTHAKTVSESVKEDIPSFDHNRPRSRSDTSKDGEILDSTPLAVESPKLPSSQAVEGQDVDKGSIEGQPVADKDGEALDRDYDVPRDDNLREKLMNAVDLILGVDSRLRSVEERFDGGTHHGKQPEVEETSERQPCIPQLRRVDWYNFKNKWIEERKHAIEVLRGPAKHYQDRNRETKRVEKLKKAGNNPARSLSEVGYDISPPQDAPERIRINSVPILAVIEDLDPITYRNELNPTLPTTMLRPYMRLIRMEDMLMNHLSDLETKWAVAESEESKRKADSTFDITNDERAAPKTPQLAKEDSIHSLPASALSLSPNTKESAQNEKDKQDHSTFTTSDPLADSIEALRDLRCLKQFFELYIHPTVDRFRSKAARKVRFADLWYLFPYGEEIFLASALGAEARSSFTQTAESGAYQSSMITQEGDYGSLILTMMKTSPTTTFKRHPPDLAVFESFNMICYHIDWDSKSHSPVSYRIQIKPFEGEHDITSLDVYPTKYHKDFEPIRQQLLTRGRKFLELTKPTHMRYRGRTYDSHPCGYNSGDPLSATSFVESEIMVDFEQSPRGWQPNFGLEEYLTYASENVDDWPIAFWKDKEHNLDPILFAEFVFAEPLDIKWLRERAREQNSFLRDWNLYQAGHRTEPIQTLESDDDLVLLPSRVMGYSYRDRTFNAFNIDRLEPVTAKSEGFDGLALPKGHQMMVEALVKEHFIKKEAYEKHGRSAPGMDMISGKGRGLIMLLHGYPGVGKTSTAECVAQSTGRPLFSITCGDLGLDPVQVETSLSDKFRLAAKWNCVLLLDEADIFLARRESRDKDSLERNALVSVFLRVLEYYEGILILTTNRVGTFDDAFKSRIHVSLHYPPLKKAQTIKIWEKNLIRLKKIEEARAEMTGNQRLVVQDREILAYAAQHYMEHKESAVGLWNGRQIRNAFQTAAALAYHNADENIPILSPQLFRDVAKTTDEFDQYVFDLNGQKDEAQRAYDRMERVDNLRKETDKRSRGTHLTPAPMTPVPDPRDRFFSDNGRQNVRIKLEDSGYKSREGLVNMTSEHAVLTSSASSSQVLTDTARMTESVYTSSGAAMHASSPNIASRTTRVPMKNDGQRYNEMNDTENEEDEDEDEDE</sequence>
<name>A0A4S8ZE95_AURPU</name>
<feature type="region of interest" description="Disordered" evidence="1">
    <location>
        <begin position="1174"/>
        <end position="1219"/>
    </location>
</feature>
<dbReference type="InterPro" id="IPR003593">
    <property type="entry name" value="AAA+_ATPase"/>
</dbReference>
<feature type="domain" description="AAA+ ATPase" evidence="2">
    <location>
        <begin position="832"/>
        <end position="962"/>
    </location>
</feature>
<reference evidence="3 4" key="1">
    <citation type="submission" date="2018-10" db="EMBL/GenBank/DDBJ databases">
        <title>Fifty Aureobasidium pullulans genomes reveal a recombining polyextremotolerant generalist.</title>
        <authorList>
            <person name="Gostincar C."/>
            <person name="Turk M."/>
            <person name="Zajc J."/>
            <person name="Gunde-Cimerman N."/>
        </authorList>
    </citation>
    <scope>NUCLEOTIDE SEQUENCE [LARGE SCALE GENOMIC DNA]</scope>
    <source>
        <strain evidence="3 4">EXF-10659</strain>
    </source>
</reference>
<dbReference type="Pfam" id="PF22942">
    <property type="entry name" value="DUF7025"/>
    <property type="match status" value="1"/>
</dbReference>
<evidence type="ECO:0000256" key="1">
    <source>
        <dbReference type="SAM" id="MobiDB-lite"/>
    </source>
</evidence>
<dbReference type="Pfam" id="PF23232">
    <property type="entry name" value="AAA_lid_13"/>
    <property type="match status" value="1"/>
</dbReference>
<feature type="compositionally biased region" description="Polar residues" evidence="1">
    <location>
        <begin position="45"/>
        <end position="54"/>
    </location>
</feature>
<feature type="compositionally biased region" description="Basic and acidic residues" evidence="1">
    <location>
        <begin position="424"/>
        <end position="433"/>
    </location>
</feature>
<dbReference type="GO" id="GO:0005524">
    <property type="term" value="F:ATP binding"/>
    <property type="evidence" value="ECO:0007669"/>
    <property type="project" value="InterPro"/>
</dbReference>
<dbReference type="PANTHER" id="PTHR46411">
    <property type="entry name" value="FAMILY ATPASE, PUTATIVE-RELATED"/>
    <property type="match status" value="1"/>
</dbReference>
<feature type="compositionally biased region" description="Basic and acidic residues" evidence="1">
    <location>
        <begin position="217"/>
        <end position="234"/>
    </location>
</feature>
<dbReference type="AlphaFoldDB" id="A0A4S8ZE95"/>
<feature type="compositionally biased region" description="Basic and acidic residues" evidence="1">
    <location>
        <begin position="113"/>
        <end position="137"/>
    </location>
</feature>
<feature type="compositionally biased region" description="Basic residues" evidence="1">
    <location>
        <begin position="16"/>
        <end position="25"/>
    </location>
</feature>
<feature type="compositionally biased region" description="Acidic residues" evidence="1">
    <location>
        <begin position="1205"/>
        <end position="1219"/>
    </location>
</feature>
<dbReference type="InterPro" id="IPR027417">
    <property type="entry name" value="P-loop_NTPase"/>
</dbReference>
<feature type="region of interest" description="Disordered" evidence="1">
    <location>
        <begin position="380"/>
        <end position="439"/>
    </location>
</feature>
<feature type="compositionally biased region" description="Basic and acidic residues" evidence="1">
    <location>
        <begin position="380"/>
        <end position="394"/>
    </location>
</feature>
<feature type="region of interest" description="Disordered" evidence="1">
    <location>
        <begin position="217"/>
        <end position="236"/>
    </location>
</feature>
<dbReference type="InterPro" id="IPR056599">
    <property type="entry name" value="AAA_lid_fung"/>
</dbReference>
<comment type="caution">
    <text evidence="3">The sequence shown here is derived from an EMBL/GenBank/DDBJ whole genome shotgun (WGS) entry which is preliminary data.</text>
</comment>
<dbReference type="SMART" id="SM00382">
    <property type="entry name" value="AAA"/>
    <property type="match status" value="1"/>
</dbReference>
<accession>A0A4S8ZE95</accession>
<feature type="compositionally biased region" description="Basic and acidic residues" evidence="1">
    <location>
        <begin position="77"/>
        <end position="101"/>
    </location>
</feature>
<feature type="compositionally biased region" description="Basic and acidic residues" evidence="1">
    <location>
        <begin position="173"/>
        <end position="185"/>
    </location>
</feature>
<dbReference type="PANTHER" id="PTHR46411:SF2">
    <property type="entry name" value="AAA+ ATPASE DOMAIN-CONTAINING PROTEIN"/>
    <property type="match status" value="1"/>
</dbReference>
<gene>
    <name evidence="3" type="ORF">D6D19_09651</name>
</gene>
<feature type="compositionally biased region" description="Low complexity" evidence="1">
    <location>
        <begin position="408"/>
        <end position="418"/>
    </location>
</feature>
<dbReference type="Proteomes" id="UP000308802">
    <property type="component" value="Unassembled WGS sequence"/>
</dbReference>